<gene>
    <name evidence="2" type="ORF">D8674_027765</name>
</gene>
<reference evidence="2 3" key="3">
    <citation type="submission" date="2019-11" db="EMBL/GenBank/DDBJ databases">
        <title>A de novo genome assembly of a pear dwarfing rootstock.</title>
        <authorList>
            <person name="Wang F."/>
            <person name="Wang J."/>
            <person name="Li S."/>
            <person name="Zhang Y."/>
            <person name="Fang M."/>
            <person name="Ma L."/>
            <person name="Zhao Y."/>
            <person name="Jiang S."/>
        </authorList>
    </citation>
    <scope>NUCLEOTIDE SEQUENCE [LARGE SCALE GENOMIC DNA]</scope>
    <source>
        <strain evidence="2">S2</strain>
        <tissue evidence="2">Leaf</tissue>
    </source>
</reference>
<organism evidence="2 3">
    <name type="scientific">Pyrus ussuriensis x Pyrus communis</name>
    <dbReference type="NCBI Taxonomy" id="2448454"/>
    <lineage>
        <taxon>Eukaryota</taxon>
        <taxon>Viridiplantae</taxon>
        <taxon>Streptophyta</taxon>
        <taxon>Embryophyta</taxon>
        <taxon>Tracheophyta</taxon>
        <taxon>Spermatophyta</taxon>
        <taxon>Magnoliopsida</taxon>
        <taxon>eudicotyledons</taxon>
        <taxon>Gunneridae</taxon>
        <taxon>Pentapetalae</taxon>
        <taxon>rosids</taxon>
        <taxon>fabids</taxon>
        <taxon>Rosales</taxon>
        <taxon>Rosaceae</taxon>
        <taxon>Amygdaloideae</taxon>
        <taxon>Maleae</taxon>
        <taxon>Pyrus</taxon>
    </lineage>
</organism>
<dbReference type="AlphaFoldDB" id="A0A5N5IFA6"/>
<comment type="caution">
    <text evidence="2">The sequence shown here is derived from an EMBL/GenBank/DDBJ whole genome shotgun (WGS) entry which is preliminary data.</text>
</comment>
<reference evidence="2 3" key="1">
    <citation type="submission" date="2019-09" db="EMBL/GenBank/DDBJ databases">
        <authorList>
            <person name="Ou C."/>
        </authorList>
    </citation>
    <scope>NUCLEOTIDE SEQUENCE [LARGE SCALE GENOMIC DNA]</scope>
    <source>
        <strain evidence="2">S2</strain>
        <tissue evidence="2">Leaf</tissue>
    </source>
</reference>
<feature type="region of interest" description="Disordered" evidence="1">
    <location>
        <begin position="1"/>
        <end position="20"/>
    </location>
</feature>
<evidence type="ECO:0000313" key="3">
    <source>
        <dbReference type="Proteomes" id="UP000327157"/>
    </source>
</evidence>
<name>A0A5N5IFA6_9ROSA</name>
<feature type="compositionally biased region" description="Basic and acidic residues" evidence="1">
    <location>
        <begin position="1"/>
        <end position="16"/>
    </location>
</feature>
<evidence type="ECO:0000256" key="1">
    <source>
        <dbReference type="SAM" id="MobiDB-lite"/>
    </source>
</evidence>
<protein>
    <submittedName>
        <fullName evidence="2">Uncharacterized protein</fullName>
    </submittedName>
</protein>
<proteinExistence type="predicted"/>
<accession>A0A5N5IFA6</accession>
<keyword evidence="3" id="KW-1185">Reference proteome</keyword>
<dbReference type="EMBL" id="SMOL01000004">
    <property type="protein sequence ID" value="KAB2637231.1"/>
    <property type="molecule type" value="Genomic_DNA"/>
</dbReference>
<sequence>MPIGMHRDEGISRDGKPWTLNHRGSADRHVYEAMPQRANKVAITFIPSMLSLKKITGFTARTGMKGKPEALMTLENKEDTSKINPMNSVRW</sequence>
<evidence type="ECO:0000313" key="2">
    <source>
        <dbReference type="EMBL" id="KAB2637231.1"/>
    </source>
</evidence>
<reference evidence="3" key="2">
    <citation type="submission" date="2019-10" db="EMBL/GenBank/DDBJ databases">
        <title>A de novo genome assembly of a pear dwarfing rootstock.</title>
        <authorList>
            <person name="Wang F."/>
            <person name="Wang J."/>
            <person name="Li S."/>
            <person name="Zhang Y."/>
            <person name="Fang M."/>
            <person name="Ma L."/>
            <person name="Zhao Y."/>
            <person name="Jiang S."/>
        </authorList>
    </citation>
    <scope>NUCLEOTIDE SEQUENCE [LARGE SCALE GENOMIC DNA]</scope>
</reference>
<dbReference type="Proteomes" id="UP000327157">
    <property type="component" value="Chromosome 5"/>
</dbReference>